<dbReference type="OrthoDB" id="7007823at2759"/>
<sequence length="54" mass="6453">MTLVQPSPELQTFIRKELNEDVSTRDNDLQYIKDWLLKQPHLPDTWGKICRKIT</sequence>
<feature type="non-terminal residue" evidence="1">
    <location>
        <position position="54"/>
    </location>
</feature>
<proteinExistence type="predicted"/>
<evidence type="ECO:0000313" key="1">
    <source>
        <dbReference type="EMBL" id="VEN51372.1"/>
    </source>
</evidence>
<protein>
    <submittedName>
        <fullName evidence="1">Uncharacterized protein</fullName>
    </submittedName>
</protein>
<accession>A0A653CUE4</accession>
<keyword evidence="2" id="KW-1185">Reference proteome</keyword>
<name>A0A653CUE4_CALMS</name>
<dbReference type="EMBL" id="CAACVG010008879">
    <property type="protein sequence ID" value="VEN51372.1"/>
    <property type="molecule type" value="Genomic_DNA"/>
</dbReference>
<evidence type="ECO:0000313" key="2">
    <source>
        <dbReference type="Proteomes" id="UP000410492"/>
    </source>
</evidence>
<reference evidence="1 2" key="1">
    <citation type="submission" date="2019-01" db="EMBL/GenBank/DDBJ databases">
        <authorList>
            <person name="Sayadi A."/>
        </authorList>
    </citation>
    <scope>NUCLEOTIDE SEQUENCE [LARGE SCALE GENOMIC DNA]</scope>
</reference>
<gene>
    <name evidence="1" type="ORF">CALMAC_LOCUS11853</name>
</gene>
<organism evidence="1 2">
    <name type="scientific">Callosobruchus maculatus</name>
    <name type="common">Southern cowpea weevil</name>
    <name type="synonym">Pulse bruchid</name>
    <dbReference type="NCBI Taxonomy" id="64391"/>
    <lineage>
        <taxon>Eukaryota</taxon>
        <taxon>Metazoa</taxon>
        <taxon>Ecdysozoa</taxon>
        <taxon>Arthropoda</taxon>
        <taxon>Hexapoda</taxon>
        <taxon>Insecta</taxon>
        <taxon>Pterygota</taxon>
        <taxon>Neoptera</taxon>
        <taxon>Endopterygota</taxon>
        <taxon>Coleoptera</taxon>
        <taxon>Polyphaga</taxon>
        <taxon>Cucujiformia</taxon>
        <taxon>Chrysomeloidea</taxon>
        <taxon>Chrysomelidae</taxon>
        <taxon>Bruchinae</taxon>
        <taxon>Bruchini</taxon>
        <taxon>Callosobruchus</taxon>
    </lineage>
</organism>
<dbReference type="AlphaFoldDB" id="A0A653CUE4"/>
<dbReference type="Proteomes" id="UP000410492">
    <property type="component" value="Unassembled WGS sequence"/>
</dbReference>